<dbReference type="InterPro" id="IPR018699">
    <property type="entry name" value="DUF2203"/>
</dbReference>
<gene>
    <name evidence="1" type="ORF">RGB73_15850</name>
</gene>
<dbReference type="PIRSF" id="PIRSF016498">
    <property type="entry name" value="UCP016498"/>
    <property type="match status" value="1"/>
</dbReference>
<dbReference type="Pfam" id="PF09969">
    <property type="entry name" value="DUF2203"/>
    <property type="match status" value="1"/>
</dbReference>
<evidence type="ECO:0000313" key="1">
    <source>
        <dbReference type="EMBL" id="WNC12216.1"/>
    </source>
</evidence>
<evidence type="ECO:0000313" key="2">
    <source>
        <dbReference type="Proteomes" id="UP001256827"/>
    </source>
</evidence>
<accession>A0ABY9SYX3</accession>
<dbReference type="Proteomes" id="UP001256827">
    <property type="component" value="Chromosome"/>
</dbReference>
<organism evidence="1 2">
    <name type="scientific">Brevibacillus brevis</name>
    <name type="common">Bacillus brevis</name>
    <dbReference type="NCBI Taxonomy" id="1393"/>
    <lineage>
        <taxon>Bacteria</taxon>
        <taxon>Bacillati</taxon>
        <taxon>Bacillota</taxon>
        <taxon>Bacilli</taxon>
        <taxon>Bacillales</taxon>
        <taxon>Paenibacillaceae</taxon>
        <taxon>Brevibacillus</taxon>
    </lineage>
</organism>
<dbReference type="RefSeq" id="WP_310763487.1">
    <property type="nucleotide sequence ID" value="NZ_CP134050.1"/>
</dbReference>
<dbReference type="EMBL" id="CP134050">
    <property type="protein sequence ID" value="WNC12216.1"/>
    <property type="molecule type" value="Genomic_DNA"/>
</dbReference>
<protein>
    <submittedName>
        <fullName evidence="1">DUF2203 domain-containing protein</fullName>
    </submittedName>
</protein>
<reference evidence="1 2" key="1">
    <citation type="submission" date="2023-09" db="EMBL/GenBank/DDBJ databases">
        <title>Complete Genome and Methylome dissection of Bacillus brevis NEB573 original source of BbsI restriction endonuclease.</title>
        <authorList>
            <person name="Fomenkov A."/>
            <person name="Roberts R.D."/>
        </authorList>
    </citation>
    <scope>NUCLEOTIDE SEQUENCE [LARGE SCALE GENOMIC DNA]</scope>
    <source>
        <strain evidence="1 2">NEB573</strain>
    </source>
</reference>
<keyword evidence="2" id="KW-1185">Reference proteome</keyword>
<proteinExistence type="predicted"/>
<name>A0ABY9SYX3_BREBE</name>
<sequence>MVLLTKKYFTRDEANQLLPYVREELAFLQEAKRRFYKLYQEREQIRRKQPASEKELFDVECRLEFMEMEAQMHISSLIGKGIQVKDIDIGLFDFPAIIDGEEVLLCWRAGEDSITYYHGLHDGFSGRKRID</sequence>